<dbReference type="RefSeq" id="WP_175035095.1">
    <property type="nucleotide sequence ID" value="NZ_CABVPW010000050.1"/>
</dbReference>
<evidence type="ECO:0000313" key="3">
    <source>
        <dbReference type="Proteomes" id="UP000494218"/>
    </source>
</evidence>
<dbReference type="AlphaFoldDB" id="A0A6P2RYI1"/>
<evidence type="ECO:0000313" key="2">
    <source>
        <dbReference type="EMBL" id="VWC42121.1"/>
    </source>
</evidence>
<accession>A0A6P2RYI1</accession>
<organism evidence="2 3">
    <name type="scientific">Burkholderia lata (strain ATCC 17760 / DSM 23089 / LMG 22485 / NCIMB 9086 / R18194 / 383)</name>
    <dbReference type="NCBI Taxonomy" id="482957"/>
    <lineage>
        <taxon>Bacteria</taxon>
        <taxon>Pseudomonadati</taxon>
        <taxon>Pseudomonadota</taxon>
        <taxon>Betaproteobacteria</taxon>
        <taxon>Burkholderiales</taxon>
        <taxon>Burkholderiaceae</taxon>
        <taxon>Burkholderia</taxon>
        <taxon>Burkholderia cepacia complex</taxon>
    </lineage>
</organism>
<reference evidence="2 3" key="1">
    <citation type="submission" date="2019-09" db="EMBL/GenBank/DDBJ databases">
        <authorList>
            <person name="Depoorter E."/>
        </authorList>
    </citation>
    <scope>NUCLEOTIDE SEQUENCE [LARGE SCALE GENOMIC DNA]</scope>
    <source>
        <strain evidence="2">LMG 23254</strain>
    </source>
</reference>
<protein>
    <submittedName>
        <fullName evidence="2">Uncharacterized protein</fullName>
    </submittedName>
</protein>
<gene>
    <name evidence="2" type="ORF">BLA23254_07053</name>
</gene>
<sequence>MSKPSPVAPHRESVDQPRPASKLGRSIPLNLAQARQLLECYGGLEGTIVLSLSSAGHSGAGVYAWIEDHPEEGASFLDPDRPFTATSPLIVDRDARIRQLQRALAFWMPSTTKDSHPYAHRAREHAALLAGFDEQTPERAGDRLLEFVERCNQTNERMLDALADAGCPEEMEAAEWIARMDSELTGLREERDLLASELVDAHVSERTLGIDAASPGTAPDKSERGSQLIFHLSCLMAGWKTRQPLDARFVAAERWMKEVGLIRTAKLMSDTGVAPVAGGNTPPKE</sequence>
<name>A0A6P2RYI1_BURL3</name>
<proteinExistence type="predicted"/>
<feature type="region of interest" description="Disordered" evidence="1">
    <location>
        <begin position="1"/>
        <end position="23"/>
    </location>
</feature>
<evidence type="ECO:0000256" key="1">
    <source>
        <dbReference type="SAM" id="MobiDB-lite"/>
    </source>
</evidence>
<dbReference type="Proteomes" id="UP000494218">
    <property type="component" value="Unassembled WGS sequence"/>
</dbReference>
<dbReference type="EMBL" id="CABVPW010000050">
    <property type="protein sequence ID" value="VWC42121.1"/>
    <property type="molecule type" value="Genomic_DNA"/>
</dbReference>